<dbReference type="KEGG" id="nli:G3M70_13055"/>
<proteinExistence type="inferred from homology"/>
<accession>A0A7T0BYD4</accession>
<keyword evidence="6 8" id="KW-0342">GTP-binding</keyword>
<dbReference type="FunFam" id="3.30.300.20:FF:000004">
    <property type="entry name" value="GTPase Der"/>
    <property type="match status" value="1"/>
</dbReference>
<evidence type="ECO:0000256" key="2">
    <source>
        <dbReference type="ARBA" id="ARBA00020953"/>
    </source>
</evidence>
<dbReference type="InterPro" id="IPR031166">
    <property type="entry name" value="G_ENGA"/>
</dbReference>
<keyword evidence="4 10" id="KW-0677">Repeat</keyword>
<dbReference type="InterPro" id="IPR006073">
    <property type="entry name" value="GTP-bd"/>
</dbReference>
<dbReference type="CDD" id="cd01895">
    <property type="entry name" value="EngA2"/>
    <property type="match status" value="1"/>
</dbReference>
<feature type="binding site" evidence="8">
    <location>
        <begin position="59"/>
        <end position="63"/>
    </location>
    <ligand>
        <name>GTP</name>
        <dbReference type="ChEBI" id="CHEBI:37565"/>
        <label>1</label>
    </ligand>
</feature>
<dbReference type="PANTHER" id="PTHR43834:SF6">
    <property type="entry name" value="GTPASE DER"/>
    <property type="match status" value="1"/>
</dbReference>
<protein>
    <recommendedName>
        <fullName evidence="2 8">GTPase Der</fullName>
    </recommendedName>
    <alternativeName>
        <fullName evidence="7 8">GTP-binding protein EngA</fullName>
    </alternativeName>
</protein>
<dbReference type="GO" id="GO:0005525">
    <property type="term" value="F:GTP binding"/>
    <property type="evidence" value="ECO:0007669"/>
    <property type="project" value="UniProtKB-UniRule"/>
</dbReference>
<dbReference type="PIRSF" id="PIRSF006485">
    <property type="entry name" value="GTP-binding_EngA"/>
    <property type="match status" value="1"/>
</dbReference>
<feature type="domain" description="EngA-type G" evidence="11">
    <location>
        <begin position="179"/>
        <end position="354"/>
    </location>
</feature>
<comment type="subunit">
    <text evidence="8">Associates with the 50S ribosomal subunit.</text>
</comment>
<dbReference type="Gene3D" id="3.40.50.300">
    <property type="entry name" value="P-loop containing nucleotide triphosphate hydrolases"/>
    <property type="match status" value="2"/>
</dbReference>
<comment type="function">
    <text evidence="8 10">GTPase that plays an essential role in the late steps of ribosome biogenesis.</text>
</comment>
<dbReference type="EMBL" id="CP048685">
    <property type="protein sequence ID" value="QPJ62752.1"/>
    <property type="molecule type" value="Genomic_DNA"/>
</dbReference>
<dbReference type="Pfam" id="PF01926">
    <property type="entry name" value="MMR_HSR1"/>
    <property type="match status" value="2"/>
</dbReference>
<dbReference type="InterPro" id="IPR015946">
    <property type="entry name" value="KH_dom-like_a/b"/>
</dbReference>
<evidence type="ECO:0000313" key="12">
    <source>
        <dbReference type="EMBL" id="QPJ62752.1"/>
    </source>
</evidence>
<dbReference type="AlphaFoldDB" id="A0A7T0BYD4"/>
<feature type="binding site" evidence="8">
    <location>
        <begin position="122"/>
        <end position="125"/>
    </location>
    <ligand>
        <name>GTP</name>
        <dbReference type="ChEBI" id="CHEBI:37565"/>
        <label>1</label>
    </ligand>
</feature>
<evidence type="ECO:0000256" key="8">
    <source>
        <dbReference type="HAMAP-Rule" id="MF_00195"/>
    </source>
</evidence>
<evidence type="ECO:0000256" key="5">
    <source>
        <dbReference type="ARBA" id="ARBA00022741"/>
    </source>
</evidence>
<dbReference type="GO" id="GO:0042254">
    <property type="term" value="P:ribosome biogenesis"/>
    <property type="evidence" value="ECO:0007669"/>
    <property type="project" value="UniProtKB-KW"/>
</dbReference>
<dbReference type="Pfam" id="PF14714">
    <property type="entry name" value="KH_dom-like"/>
    <property type="match status" value="1"/>
</dbReference>
<dbReference type="PROSITE" id="PS51712">
    <property type="entry name" value="G_ENGA"/>
    <property type="match status" value="2"/>
</dbReference>
<dbReference type="CDD" id="cd01894">
    <property type="entry name" value="EngA1"/>
    <property type="match status" value="1"/>
</dbReference>
<dbReference type="InterPro" id="IPR032859">
    <property type="entry name" value="KH_dom-like"/>
</dbReference>
<feature type="binding site" evidence="8">
    <location>
        <begin position="232"/>
        <end position="236"/>
    </location>
    <ligand>
        <name>GTP</name>
        <dbReference type="ChEBI" id="CHEBI:37565"/>
        <label>2</label>
    </ligand>
</feature>
<evidence type="ECO:0000256" key="1">
    <source>
        <dbReference type="ARBA" id="ARBA00008279"/>
    </source>
</evidence>
<evidence type="ECO:0000259" key="11">
    <source>
        <dbReference type="PROSITE" id="PS51712"/>
    </source>
</evidence>
<dbReference type="PANTHER" id="PTHR43834">
    <property type="entry name" value="GTPASE DER"/>
    <property type="match status" value="1"/>
</dbReference>
<dbReference type="InterPro" id="IPR005225">
    <property type="entry name" value="Small_GTP-bd"/>
</dbReference>
<evidence type="ECO:0000256" key="9">
    <source>
        <dbReference type="PROSITE-ProRule" id="PRU01049"/>
    </source>
</evidence>
<organism evidence="12 13">
    <name type="scientific">Candidatus Nitronauta litoralis</name>
    <dbReference type="NCBI Taxonomy" id="2705533"/>
    <lineage>
        <taxon>Bacteria</taxon>
        <taxon>Pseudomonadati</taxon>
        <taxon>Nitrospinota/Tectimicrobiota group</taxon>
        <taxon>Nitrospinota</taxon>
        <taxon>Nitrospinia</taxon>
        <taxon>Nitrospinales</taxon>
        <taxon>Nitrospinaceae</taxon>
        <taxon>Candidatus Nitronauta</taxon>
    </lineage>
</organism>
<sequence length="448" mass="50347">MAPPLPVVAIIGRANVGKSTLFNRLVGERRSIVNNQSGVTRDRIYGQVTFYKKPFMLIDTGGIDIDGGGKIEDMVLVQGDLALAEADVVVFIADGRQGLTPQDEEVIQKLRRSGKPFYIGVNKIDSQKQELDTNEFFRLGLDSVYPISAEHGLGIDDLMLPLVEALPLQESEETEQEGIRLAIIGRPNVGKSSLINQFLEKERCIVSEIPGTTRDSVDTVLEYEDTTFILTDTAGIRRKGKTHQVLEKFSVIMSLKVLERSDIAVLLIDAVEGVTDQDATIAGYAHEEGRGVIVCVNKWDLAYSEDLDWKEVEARVRNKLKFLEFAPIMPVSAKTGKGLQRLLPEVEKVYKEYTRTITTSRLNDCFAKAIQRRPMSSFRGKFLKLFYATQIKSRPPTFQCFVNYPEGIHFSYERYLLNSLRNSFGFEGTPIRLLFASRHPGSRREGSR</sequence>
<evidence type="ECO:0000256" key="4">
    <source>
        <dbReference type="ARBA" id="ARBA00022737"/>
    </source>
</evidence>
<dbReference type="FunFam" id="3.40.50.300:FF:000040">
    <property type="entry name" value="GTPase Der"/>
    <property type="match status" value="1"/>
</dbReference>
<dbReference type="Gene3D" id="3.30.300.20">
    <property type="match status" value="1"/>
</dbReference>
<dbReference type="NCBIfam" id="TIGR03594">
    <property type="entry name" value="GTPase_EngA"/>
    <property type="match status" value="1"/>
</dbReference>
<evidence type="ECO:0000313" key="13">
    <source>
        <dbReference type="Proteomes" id="UP000594688"/>
    </source>
</evidence>
<evidence type="ECO:0000256" key="6">
    <source>
        <dbReference type="ARBA" id="ARBA00023134"/>
    </source>
</evidence>
<gene>
    <name evidence="8" type="primary">der</name>
    <name evidence="12" type="ORF">G3M70_13055</name>
</gene>
<evidence type="ECO:0000256" key="7">
    <source>
        <dbReference type="ARBA" id="ARBA00032345"/>
    </source>
</evidence>
<comment type="similarity">
    <text evidence="1 8 9 10">Belongs to the TRAFAC class TrmE-Era-EngA-EngB-Septin-like GTPase superfamily. EngA (Der) GTPase family.</text>
</comment>
<dbReference type="Proteomes" id="UP000594688">
    <property type="component" value="Chromosome"/>
</dbReference>
<keyword evidence="5 8" id="KW-0547">Nucleotide-binding</keyword>
<dbReference type="InterPro" id="IPR027417">
    <property type="entry name" value="P-loop_NTPase"/>
</dbReference>
<dbReference type="SUPFAM" id="SSF52540">
    <property type="entry name" value="P-loop containing nucleoside triphosphate hydrolases"/>
    <property type="match status" value="2"/>
</dbReference>
<feature type="domain" description="EngA-type G" evidence="11">
    <location>
        <begin position="6"/>
        <end position="170"/>
    </location>
</feature>
<evidence type="ECO:0000256" key="10">
    <source>
        <dbReference type="RuleBase" id="RU004481"/>
    </source>
</evidence>
<feature type="binding site" evidence="8">
    <location>
        <begin position="12"/>
        <end position="19"/>
    </location>
    <ligand>
        <name>GTP</name>
        <dbReference type="ChEBI" id="CHEBI:37565"/>
        <label>1</label>
    </ligand>
</feature>
<keyword evidence="3 8" id="KW-0690">Ribosome biogenesis</keyword>
<dbReference type="HAMAP" id="MF_00195">
    <property type="entry name" value="GTPase_Der"/>
    <property type="match status" value="1"/>
</dbReference>
<evidence type="ECO:0000256" key="3">
    <source>
        <dbReference type="ARBA" id="ARBA00022517"/>
    </source>
</evidence>
<dbReference type="PRINTS" id="PR00449">
    <property type="entry name" value="RASTRNSFRMNG"/>
</dbReference>
<name>A0A7T0BYD4_9BACT</name>
<dbReference type="GO" id="GO:0043022">
    <property type="term" value="F:ribosome binding"/>
    <property type="evidence" value="ECO:0007669"/>
    <property type="project" value="TreeGrafter"/>
</dbReference>
<reference evidence="12 13" key="1">
    <citation type="submission" date="2020-02" db="EMBL/GenBank/DDBJ databases">
        <title>Genomic and physiological characterization of two novel Nitrospinaceae genera.</title>
        <authorList>
            <person name="Mueller A.J."/>
            <person name="Jung M.-Y."/>
            <person name="Strachan C.R."/>
            <person name="Herbold C.W."/>
            <person name="Kirkegaard R.H."/>
            <person name="Daims H."/>
        </authorList>
    </citation>
    <scope>NUCLEOTIDE SEQUENCE [LARGE SCALE GENOMIC DNA]</scope>
    <source>
        <strain evidence="12">EB</strain>
    </source>
</reference>
<feature type="binding site" evidence="8">
    <location>
        <begin position="297"/>
        <end position="300"/>
    </location>
    <ligand>
        <name>GTP</name>
        <dbReference type="ChEBI" id="CHEBI:37565"/>
        <label>2</label>
    </ligand>
</feature>
<dbReference type="InterPro" id="IPR016484">
    <property type="entry name" value="GTPase_Der"/>
</dbReference>
<dbReference type="NCBIfam" id="TIGR00231">
    <property type="entry name" value="small_GTP"/>
    <property type="match status" value="2"/>
</dbReference>
<feature type="binding site" evidence="8">
    <location>
        <begin position="185"/>
        <end position="192"/>
    </location>
    <ligand>
        <name>GTP</name>
        <dbReference type="ChEBI" id="CHEBI:37565"/>
        <label>2</label>
    </ligand>
</feature>